<keyword evidence="4" id="KW-0677">Repeat</keyword>
<dbReference type="PANTHER" id="PTHR24123">
    <property type="entry name" value="ANKYRIN REPEAT-CONTAINING"/>
    <property type="match status" value="1"/>
</dbReference>
<dbReference type="PROSITE" id="PS51145">
    <property type="entry name" value="ZU5"/>
    <property type="match status" value="2"/>
</dbReference>
<dbReference type="GO" id="GO:0005737">
    <property type="term" value="C:cytoplasm"/>
    <property type="evidence" value="ECO:0007669"/>
    <property type="project" value="UniProtKB-SubCell"/>
</dbReference>
<protein>
    <recommendedName>
        <fullName evidence="7">ZU5 domain-containing protein</fullName>
    </recommendedName>
</protein>
<dbReference type="Pfam" id="PF00791">
    <property type="entry name" value="ZU5"/>
    <property type="match status" value="2"/>
</dbReference>
<name>A0A3P8GNU8_9TREM</name>
<evidence type="ECO:0000256" key="6">
    <source>
        <dbReference type="ARBA" id="ARBA00023136"/>
    </source>
</evidence>
<evidence type="ECO:0000256" key="2">
    <source>
        <dbReference type="ARBA" id="ARBA00004496"/>
    </source>
</evidence>
<gene>
    <name evidence="8" type="ORF">ECPE_LOCUS3044</name>
</gene>
<dbReference type="InterPro" id="IPR000906">
    <property type="entry name" value="ZU5_dom"/>
</dbReference>
<feature type="domain" description="ZU5" evidence="7">
    <location>
        <begin position="1"/>
        <end position="127"/>
    </location>
</feature>
<dbReference type="PANTHER" id="PTHR24123:SF141">
    <property type="entry name" value="ANKYRIN 2, ISOFORM U"/>
    <property type="match status" value="1"/>
</dbReference>
<dbReference type="Pfam" id="PF17809">
    <property type="entry name" value="UPA_2"/>
    <property type="match status" value="1"/>
</dbReference>
<evidence type="ECO:0000259" key="7">
    <source>
        <dbReference type="PROSITE" id="PS51145"/>
    </source>
</evidence>
<organism evidence="8 9">
    <name type="scientific">Echinostoma caproni</name>
    <dbReference type="NCBI Taxonomy" id="27848"/>
    <lineage>
        <taxon>Eukaryota</taxon>
        <taxon>Metazoa</taxon>
        <taxon>Spiralia</taxon>
        <taxon>Lophotrochozoa</taxon>
        <taxon>Platyhelminthes</taxon>
        <taxon>Trematoda</taxon>
        <taxon>Digenea</taxon>
        <taxon>Plagiorchiida</taxon>
        <taxon>Echinostomata</taxon>
        <taxon>Echinostomatoidea</taxon>
        <taxon>Echinostomatidae</taxon>
        <taxon>Echinostoma</taxon>
    </lineage>
</organism>
<dbReference type="InterPro" id="IPR051165">
    <property type="entry name" value="Multifunctional_ANK_Repeat"/>
</dbReference>
<dbReference type="Gene3D" id="2.60.220.30">
    <property type="match status" value="2"/>
</dbReference>
<accession>A0A3P8GNU8</accession>
<dbReference type="InterPro" id="IPR040745">
    <property type="entry name" value="Ankyrin_UPA"/>
</dbReference>
<evidence type="ECO:0000256" key="5">
    <source>
        <dbReference type="ARBA" id="ARBA00023043"/>
    </source>
</evidence>
<keyword evidence="5" id="KW-0040">ANK repeat</keyword>
<evidence type="ECO:0000313" key="9">
    <source>
        <dbReference type="Proteomes" id="UP000272942"/>
    </source>
</evidence>
<keyword evidence="6" id="KW-0472">Membrane</keyword>
<reference evidence="8 9" key="1">
    <citation type="submission" date="2018-11" db="EMBL/GenBank/DDBJ databases">
        <authorList>
            <consortium name="Pathogen Informatics"/>
        </authorList>
    </citation>
    <scope>NUCLEOTIDE SEQUENCE [LARGE SCALE GENOMIC DNA]</scope>
    <source>
        <strain evidence="8 9">Egypt</strain>
    </source>
</reference>
<dbReference type="GO" id="GO:0016020">
    <property type="term" value="C:membrane"/>
    <property type="evidence" value="ECO:0007669"/>
    <property type="project" value="UniProtKB-SubCell"/>
</dbReference>
<dbReference type="AlphaFoldDB" id="A0A3P8GNU8"/>
<keyword evidence="9" id="KW-1185">Reference proteome</keyword>
<evidence type="ECO:0000256" key="1">
    <source>
        <dbReference type="ARBA" id="ARBA00004370"/>
    </source>
</evidence>
<evidence type="ECO:0000313" key="8">
    <source>
        <dbReference type="EMBL" id="VDP68265.1"/>
    </source>
</evidence>
<dbReference type="EMBL" id="UZAN01040050">
    <property type="protein sequence ID" value="VDP68265.1"/>
    <property type="molecule type" value="Genomic_DNA"/>
</dbReference>
<keyword evidence="3" id="KW-0963">Cytoplasm</keyword>
<dbReference type="SMART" id="SM00218">
    <property type="entry name" value="ZU5"/>
    <property type="match status" value="1"/>
</dbReference>
<sequence length="480" mass="54001">MRFYIPPNASPQPTRVICRVLRSEFSPNKPNMNDGDCLAARILEMGPYQAQFALPILIEVPHIASLRGREREIIVLRSETGNTWKEHQMDASDQAVQRVEPSNTLRERRIHRILTYDFPQYFALLSRFRQEIALVGSDGGLISSSVCPQVQAVFPPGALQKKIKVGLQAQPIARELVTRLVGPRVSVSPVVSIEPRRRKFHKPITLTIPLPRPPPKVEPGATPNVRLLCSLSGGTNPAVWEDITGSTPLTRQKDCVSFTTTVSARLWLIDCPNSAATVDIATRIYRESIVPESSPMELAQIRCLCLTDDNEDKTLECLERFGLVAVGTPVELLENRPYWIEMTGNLVPITKADTQPRLVVRPFLDNRITFPVRVRSDATDGEKDIAMVTGKIHFMRDPRHLVREAEDVSPPQRPVTTLDIHLPRPGQSMLLVTTGELIVRMDLAKTRIMLINRLQAFIKNTQIVLKESEMNKQSKEITKF</sequence>
<dbReference type="Gene3D" id="2.60.40.2660">
    <property type="match status" value="1"/>
</dbReference>
<proteinExistence type="predicted"/>
<dbReference type="Proteomes" id="UP000272942">
    <property type="component" value="Unassembled WGS sequence"/>
</dbReference>
<dbReference type="FunFam" id="2.60.220.30:FF:000009">
    <property type="entry name" value="Ankyrin 2, isoform G"/>
    <property type="match status" value="1"/>
</dbReference>
<dbReference type="OrthoDB" id="20872at2759"/>
<evidence type="ECO:0000256" key="3">
    <source>
        <dbReference type="ARBA" id="ARBA00022490"/>
    </source>
</evidence>
<comment type="subcellular location">
    <subcellularLocation>
        <location evidence="2">Cytoplasm</location>
    </subcellularLocation>
    <subcellularLocation>
        <location evidence="1">Membrane</location>
    </subcellularLocation>
</comment>
<feature type="domain" description="ZU5" evidence="7">
    <location>
        <begin position="129"/>
        <end position="271"/>
    </location>
</feature>
<evidence type="ECO:0000256" key="4">
    <source>
        <dbReference type="ARBA" id="ARBA00022737"/>
    </source>
</evidence>